<dbReference type="Proteomes" id="UP000236454">
    <property type="component" value="Unassembled WGS sequence"/>
</dbReference>
<feature type="transmembrane region" description="Helical" evidence="1">
    <location>
        <begin position="28"/>
        <end position="48"/>
    </location>
</feature>
<sequence length="140" mass="16345">MIKGLYLLYLTALFVGCVSLFFNFVSLGFYTILIWVFLGNIPTSLLFYRKVNAFLTLLTQAYPEQVKEHKLPISTRRNKPYMFSLELFSYYDIISKFSEECQRKLNEIRSFNNVLMLSFLGILFLGGIIFIINVLILENP</sequence>
<dbReference type="RefSeq" id="WP_090245704.1">
    <property type="nucleotide sequence ID" value="NZ_FPAS01000001.1"/>
</dbReference>
<dbReference type="AlphaFoldDB" id="A0A1I6XQS7"/>
<evidence type="ECO:0000256" key="1">
    <source>
        <dbReference type="SAM" id="Phobius"/>
    </source>
</evidence>
<keyword evidence="1" id="KW-0472">Membrane</keyword>
<organism evidence="2 3">
    <name type="scientific">Lishizhenia tianjinensis</name>
    <dbReference type="NCBI Taxonomy" id="477690"/>
    <lineage>
        <taxon>Bacteria</taxon>
        <taxon>Pseudomonadati</taxon>
        <taxon>Bacteroidota</taxon>
        <taxon>Flavobacteriia</taxon>
        <taxon>Flavobacteriales</taxon>
        <taxon>Crocinitomicaceae</taxon>
        <taxon>Lishizhenia</taxon>
    </lineage>
</organism>
<protein>
    <recommendedName>
        <fullName evidence="4">Lipoprotein</fullName>
    </recommendedName>
</protein>
<keyword evidence="1" id="KW-1133">Transmembrane helix</keyword>
<gene>
    <name evidence="2" type="ORF">SAMN05216474_0374</name>
</gene>
<feature type="transmembrane region" description="Helical" evidence="1">
    <location>
        <begin position="5"/>
        <end position="22"/>
    </location>
</feature>
<dbReference type="PROSITE" id="PS51257">
    <property type="entry name" value="PROKAR_LIPOPROTEIN"/>
    <property type="match status" value="1"/>
</dbReference>
<keyword evidence="3" id="KW-1185">Reference proteome</keyword>
<reference evidence="2 3" key="1">
    <citation type="submission" date="2016-10" db="EMBL/GenBank/DDBJ databases">
        <authorList>
            <person name="de Groot N.N."/>
        </authorList>
    </citation>
    <scope>NUCLEOTIDE SEQUENCE [LARGE SCALE GENOMIC DNA]</scope>
    <source>
        <strain evidence="2 3">CGMCC 1.7005</strain>
    </source>
</reference>
<dbReference type="EMBL" id="FPAS01000001">
    <property type="protein sequence ID" value="SFT40433.1"/>
    <property type="molecule type" value="Genomic_DNA"/>
</dbReference>
<evidence type="ECO:0000313" key="3">
    <source>
        <dbReference type="Proteomes" id="UP000236454"/>
    </source>
</evidence>
<keyword evidence="1" id="KW-0812">Transmembrane</keyword>
<feature type="transmembrane region" description="Helical" evidence="1">
    <location>
        <begin position="114"/>
        <end position="137"/>
    </location>
</feature>
<evidence type="ECO:0000313" key="2">
    <source>
        <dbReference type="EMBL" id="SFT40433.1"/>
    </source>
</evidence>
<evidence type="ECO:0008006" key="4">
    <source>
        <dbReference type="Google" id="ProtNLM"/>
    </source>
</evidence>
<name>A0A1I6XQS7_9FLAO</name>
<proteinExistence type="predicted"/>
<accession>A0A1I6XQS7</accession>
<dbReference type="STRING" id="477690.SAMN05216474_0374"/>